<dbReference type="InterPro" id="IPR029061">
    <property type="entry name" value="THDP-binding"/>
</dbReference>
<dbReference type="CDD" id="cd02008">
    <property type="entry name" value="TPP_IOR_alpha"/>
    <property type="match status" value="1"/>
</dbReference>
<evidence type="ECO:0000256" key="3">
    <source>
        <dbReference type="PIRNR" id="PIRNR006439"/>
    </source>
</evidence>
<protein>
    <recommendedName>
        <fullName evidence="3">Indolepyruvate oxidoreductase subunit IorA</fullName>
        <shortName evidence="3">IOR</shortName>
        <ecNumber evidence="3">1.2.7.8</ecNumber>
    </recommendedName>
    <alternativeName>
        <fullName evidence="3">Indolepyruvate ferredoxin oxidoreductase subunit alpha</fullName>
    </alternativeName>
</protein>
<keyword evidence="1 3" id="KW-0479">Metal-binding</keyword>
<dbReference type="InterPro" id="IPR017721">
    <property type="entry name" value="IorA"/>
</dbReference>
<dbReference type="FunFam" id="3.40.50.970:FF:000039">
    <property type="entry name" value="Indolepyruvate oxidoreductase subunit IorA"/>
    <property type="match status" value="1"/>
</dbReference>
<dbReference type="InterPro" id="IPR045025">
    <property type="entry name" value="HACL1-like"/>
</dbReference>
<evidence type="ECO:0000256" key="2">
    <source>
        <dbReference type="ARBA" id="ARBA00023002"/>
    </source>
</evidence>
<comment type="function">
    <text evidence="3">Catalyzes the ferredoxin-dependent oxidative decarboxylation of arylpyruvates.</text>
</comment>
<feature type="domain" description="Thiamine pyrophosphate enzyme TPP-binding" evidence="5">
    <location>
        <begin position="358"/>
        <end position="499"/>
    </location>
</feature>
<comment type="cofactor">
    <cofactor evidence="3">
        <name>[4Fe-4S] cluster</name>
        <dbReference type="ChEBI" id="CHEBI:49883"/>
    </cofactor>
    <text evidence="3">Binds 2 [4Fe-4S] clusters. In this family the first cluster has a non-standard and varying [4Fe-4S] binding motif CX(2)CX(2)CX(4-5)CP.</text>
</comment>
<dbReference type="EC" id="1.2.7.8" evidence="3"/>
<evidence type="ECO:0000313" key="7">
    <source>
        <dbReference type="Proteomes" id="UP000189674"/>
    </source>
</evidence>
<dbReference type="KEGG" id="alus:STSP2_01447"/>
<keyword evidence="3" id="KW-0813">Transport</keyword>
<gene>
    <name evidence="6" type="ORF">STSP2_01447</name>
</gene>
<evidence type="ECO:0000256" key="1">
    <source>
        <dbReference type="ARBA" id="ARBA00022723"/>
    </source>
</evidence>
<evidence type="ECO:0000313" key="6">
    <source>
        <dbReference type="EMBL" id="AQT68289.1"/>
    </source>
</evidence>
<dbReference type="GO" id="GO:0030976">
    <property type="term" value="F:thiamine pyrophosphate binding"/>
    <property type="evidence" value="ECO:0007669"/>
    <property type="project" value="InterPro"/>
</dbReference>
<keyword evidence="3" id="KW-0408">Iron</keyword>
<dbReference type="PANTHER" id="PTHR43710">
    <property type="entry name" value="2-HYDROXYACYL-COA LYASE"/>
    <property type="match status" value="1"/>
</dbReference>
<dbReference type="GO" id="GO:0046872">
    <property type="term" value="F:metal ion binding"/>
    <property type="evidence" value="ECO:0007669"/>
    <property type="project" value="UniProtKB-UniRule"/>
</dbReference>
<dbReference type="EMBL" id="CP019791">
    <property type="protein sequence ID" value="AQT68289.1"/>
    <property type="molecule type" value="Genomic_DNA"/>
</dbReference>
<dbReference type="AlphaFoldDB" id="A0A1U9NK55"/>
<dbReference type="Proteomes" id="UP000189674">
    <property type="component" value="Chromosome"/>
</dbReference>
<dbReference type="Pfam" id="PF02775">
    <property type="entry name" value="TPP_enzyme_C"/>
    <property type="match status" value="1"/>
</dbReference>
<dbReference type="PANTHER" id="PTHR43710:SF5">
    <property type="entry name" value="INDOLEPYRUVATE FERREDOXIN OXIDOREDUCTASE ALPHA SUBUNIT"/>
    <property type="match status" value="1"/>
</dbReference>
<dbReference type="Gene3D" id="3.40.50.970">
    <property type="match status" value="2"/>
</dbReference>
<dbReference type="Pfam" id="PF01855">
    <property type="entry name" value="POR_N"/>
    <property type="match status" value="1"/>
</dbReference>
<dbReference type="SUPFAM" id="SSF52518">
    <property type="entry name" value="Thiamin diphosphate-binding fold (THDP-binding)"/>
    <property type="match status" value="2"/>
</dbReference>
<dbReference type="GO" id="GO:0043805">
    <property type="term" value="F:indolepyruvate ferredoxin oxidoreductase activity"/>
    <property type="evidence" value="ECO:0007669"/>
    <property type="project" value="UniProtKB-UniRule"/>
</dbReference>
<proteinExistence type="predicted"/>
<keyword evidence="2 3" id="KW-0560">Oxidoreductase</keyword>
<keyword evidence="7" id="KW-1185">Reference proteome</keyword>
<dbReference type="GO" id="GO:0051539">
    <property type="term" value="F:4 iron, 4 sulfur cluster binding"/>
    <property type="evidence" value="ECO:0007669"/>
    <property type="project" value="UniProtKB-UniRule"/>
</dbReference>
<keyword evidence="3" id="KW-0249">Electron transport</keyword>
<keyword evidence="3" id="KW-0004">4Fe-4S</keyword>
<dbReference type="PIRSF" id="PIRSF006439">
    <property type="entry name" value="Indolepyruvate_ferr_oxidored"/>
    <property type="match status" value="1"/>
</dbReference>
<reference evidence="7" key="1">
    <citation type="submission" date="2017-02" db="EMBL/GenBank/DDBJ databases">
        <title>Comparative genomics and description of representatives of a novel lineage of planctomycetes thriving in anoxic sediments.</title>
        <authorList>
            <person name="Spring S."/>
            <person name="Bunk B."/>
            <person name="Sproer C."/>
        </authorList>
    </citation>
    <scope>NUCLEOTIDE SEQUENCE [LARGE SCALE GENOMIC DNA]</scope>
    <source>
        <strain evidence="7">ST-NAGAB-D1</strain>
    </source>
</reference>
<accession>A0A1U9NK55</accession>
<dbReference type="STRING" id="1936003.STSP2_01447"/>
<dbReference type="InterPro" id="IPR011766">
    <property type="entry name" value="TPP_enzyme_TPP-bd"/>
</dbReference>
<feature type="domain" description="Pyruvate flavodoxin/ferredoxin oxidoreductase pyrimidine binding" evidence="4">
    <location>
        <begin position="15"/>
        <end position="179"/>
    </location>
</feature>
<evidence type="ECO:0000259" key="5">
    <source>
        <dbReference type="Pfam" id="PF02775"/>
    </source>
</evidence>
<sequence>MEKAFLSGNEAVAFGAYEAGMQVACAYPGTPSTEILEAIAEFPEIDAQWSVNEKVAYEVALGAAVGGVRSLYACKHVGLNVAMDPLMTSSYTGINAGFVIVVCDDPGMHSSQNEQDTRWVSLYSKMPMLEPSSPSEAKEHVARAFDISEEFDTPVIVRMTTRISHTKEDMVLGKRVEKETAPLSYDEKKYVMIPAFARKRHVVVEERLGKLKDFAETTDLNEITINDKSVGFLTSSIPYHYLKEEYPDASYLKLGFSYPFCDDKIREFADSVDKLVVVEELDPFFETHLAAMGLEFETKDATFQTGELTPDVMKDVVEGKKRPAPAAVAKRPPRLCPGCPHWFSFATLKKHNIYVAGDIGCYTLASLPPTSAMHTCVCMGAGVTFNEGLRKAHPNEKILGVVGDSTFVHSGVTGLINAAYNGSKGVIMIVDNSITAMTGGQQNPATGLTIRNERTKLLDLEALCKSCGADNVDVIDPTNRKEFDALVEKRVTEDALSVIIAKHPCKLIK</sequence>
<evidence type="ECO:0000259" key="4">
    <source>
        <dbReference type="Pfam" id="PF01855"/>
    </source>
</evidence>
<organism evidence="6 7">
    <name type="scientific">Anaerohalosphaera lusitana</name>
    <dbReference type="NCBI Taxonomy" id="1936003"/>
    <lineage>
        <taxon>Bacteria</taxon>
        <taxon>Pseudomonadati</taxon>
        <taxon>Planctomycetota</taxon>
        <taxon>Phycisphaerae</taxon>
        <taxon>Sedimentisphaerales</taxon>
        <taxon>Anaerohalosphaeraceae</taxon>
        <taxon>Anaerohalosphaera</taxon>
    </lineage>
</organism>
<keyword evidence="3" id="KW-0411">Iron-sulfur</keyword>
<dbReference type="RefSeq" id="WP_169853053.1">
    <property type="nucleotide sequence ID" value="NZ_CP019791.1"/>
</dbReference>
<dbReference type="GO" id="GO:0044281">
    <property type="term" value="P:small molecule metabolic process"/>
    <property type="evidence" value="ECO:0007669"/>
    <property type="project" value="UniProtKB-ARBA"/>
</dbReference>
<dbReference type="CDD" id="cd07034">
    <property type="entry name" value="TPP_PYR_PFOR_IOR-alpha_like"/>
    <property type="match status" value="1"/>
</dbReference>
<comment type="catalytic activity">
    <reaction evidence="3">
        <text>indole-3-pyruvate + 2 oxidized [2Fe-2S]-[ferredoxin] + CoA = (indol-3-yl)acetyl-CoA + 2 reduced [2Fe-2S]-[ferredoxin] + CO2 + H(+)</text>
        <dbReference type="Rhea" id="RHEA:12645"/>
        <dbReference type="Rhea" id="RHEA-COMP:10000"/>
        <dbReference type="Rhea" id="RHEA-COMP:10001"/>
        <dbReference type="ChEBI" id="CHEBI:15378"/>
        <dbReference type="ChEBI" id="CHEBI:16526"/>
        <dbReference type="ChEBI" id="CHEBI:17640"/>
        <dbReference type="ChEBI" id="CHEBI:33737"/>
        <dbReference type="ChEBI" id="CHEBI:33738"/>
        <dbReference type="ChEBI" id="CHEBI:57271"/>
        <dbReference type="ChEBI" id="CHEBI:57287"/>
        <dbReference type="EC" id="1.2.7.8"/>
    </reaction>
</comment>
<name>A0A1U9NK55_9BACT</name>
<dbReference type="InterPro" id="IPR002880">
    <property type="entry name" value="Pyrv_Fd/Flavodoxin_OxRdtase_N"/>
</dbReference>